<sequence>MAQDVTVDLGSFTICSHTDEDFCLTVSTTVSLSLPDSFASSPTAIELRDQVKAGSLWVTRAGSCRFDLSIYFEELGDDLRYTDMQDRRRETVMEAFQAFPAWDALGLDLRHEVNLFEGEPDSHAPLVYSIQHTRQHSGLFTPEGVACGHLSTVVSSFRFGSRVTYKVGKPSKTARIITLKAPPHELQRITGRPNQPSEFHDLAPDLQAEKLRHLTHNALNLLVGLKKKPSGIRFLKPPKSPSLLDLAPAVWNTDVVARTSLVPSISSALANLTSTQSPILRQKVEDLARKANPESPLEDVSGCLHQRMLVLLLRAAYAQRTKLRGPNAMRQPRTQVVELPQNDHVMGVDEPQISQSVGSVYETPLEHGIPPYAKEDDAEEVPASRFVRDYRPSTDGAFDDIDEDLGNYEYNDEQEYVPLEGMVYYSDHLHREDAQSYSQLQNHFDPDGMDNDDFVEDTIVYKTREYGSPCHNNLFAPDEMHHEGLGEDTEELQREYSDPDDMFDDDGLFGDGEVYLIEEEEESLQYRTVLDENHDVDLAADTSLDIASALHDVYDDEMYYIEEEPPTHTKAFEDNADAHWDADLAPEYAAFPKNADDHPFHVGDQDQVEHDFYEESDEDSTFLAPEGHTQDELHDQAMPSLSGVDVESRGNPYSGSIGHNYDYRTGGAYTPEYTDQFDHAEAEAEETVPYARLERYSHGWDQVPRDFSHPRAAHWTGSIDADQDLVGTHFSSEGALEFSVYGPSSPWYRSSERR</sequence>
<comment type="caution">
    <text evidence="1">The sequence shown here is derived from an EMBL/GenBank/DDBJ whole genome shotgun (WGS) entry which is preliminary data.</text>
</comment>
<name>A0A423W300_9PEZI</name>
<proteinExistence type="predicted"/>
<dbReference type="EMBL" id="LKEA01000028">
    <property type="protein sequence ID" value="ROV97703.1"/>
    <property type="molecule type" value="Genomic_DNA"/>
</dbReference>
<accession>A0A423W300</accession>
<dbReference type="STRING" id="356882.A0A423W300"/>
<evidence type="ECO:0000313" key="2">
    <source>
        <dbReference type="Proteomes" id="UP000283895"/>
    </source>
</evidence>
<keyword evidence="2" id="KW-1185">Reference proteome</keyword>
<evidence type="ECO:0000313" key="1">
    <source>
        <dbReference type="EMBL" id="ROV97703.1"/>
    </source>
</evidence>
<dbReference type="AlphaFoldDB" id="A0A423W300"/>
<reference evidence="1 2" key="1">
    <citation type="submission" date="2015-09" db="EMBL/GenBank/DDBJ databases">
        <title>Host preference determinants of Valsa canker pathogens revealed by comparative genomics.</title>
        <authorList>
            <person name="Yin Z."/>
            <person name="Huang L."/>
        </authorList>
    </citation>
    <scope>NUCLEOTIDE SEQUENCE [LARGE SCALE GENOMIC DNA]</scope>
    <source>
        <strain evidence="1 2">03-1</strain>
    </source>
</reference>
<dbReference type="OrthoDB" id="5243443at2759"/>
<dbReference type="Proteomes" id="UP000283895">
    <property type="component" value="Unassembled WGS sequence"/>
</dbReference>
<gene>
    <name evidence="1" type="ORF">VMCG_07364</name>
</gene>
<protein>
    <submittedName>
        <fullName evidence="1">Uncharacterized protein</fullName>
    </submittedName>
</protein>
<organism evidence="1 2">
    <name type="scientific">Cytospora schulzeri</name>
    <dbReference type="NCBI Taxonomy" id="448051"/>
    <lineage>
        <taxon>Eukaryota</taxon>
        <taxon>Fungi</taxon>
        <taxon>Dikarya</taxon>
        <taxon>Ascomycota</taxon>
        <taxon>Pezizomycotina</taxon>
        <taxon>Sordariomycetes</taxon>
        <taxon>Sordariomycetidae</taxon>
        <taxon>Diaporthales</taxon>
        <taxon>Cytosporaceae</taxon>
        <taxon>Cytospora</taxon>
    </lineage>
</organism>